<dbReference type="RefSeq" id="XP_067821409.1">
    <property type="nucleotide sequence ID" value="XM_067958872.1"/>
</dbReference>
<dbReference type="AlphaFoldDB" id="A0A976IHI4"/>
<evidence type="ECO:0000313" key="2">
    <source>
        <dbReference type="EMBL" id="TDH71910.1"/>
    </source>
</evidence>
<feature type="compositionally biased region" description="Basic residues" evidence="1">
    <location>
        <begin position="109"/>
        <end position="122"/>
    </location>
</feature>
<dbReference type="KEGG" id="blac:94344543"/>
<comment type="caution">
    <text evidence="2">The sequence shown here is derived from an EMBL/GenBank/DDBJ whole genome shotgun (WGS) entry which is preliminary data.</text>
</comment>
<accession>A0A976IHI4</accession>
<protein>
    <submittedName>
        <fullName evidence="2">Uncharacterized protein</fullName>
    </submittedName>
</protein>
<proteinExistence type="predicted"/>
<dbReference type="OrthoDB" id="166203at2759"/>
<sequence length="142" mass="15858">MMDAEKTNVMVSSGTESTKGKPTMVSMFSGLDLALDANGAVISNVYSAAKDLLVTKNAEKELEAQLAASYACKKELQQKERKNPPITALTQALELFDQEMDERNAFMSRHTKRRLKGGKKSRGGILTPSRGRRLRYEKYKRV</sequence>
<gene>
    <name evidence="2" type="ORF">CCR75_000766</name>
</gene>
<evidence type="ECO:0000313" key="3">
    <source>
        <dbReference type="Proteomes" id="UP000294530"/>
    </source>
</evidence>
<dbReference type="GeneID" id="94344543"/>
<name>A0A976IHI4_BRELC</name>
<keyword evidence="3" id="KW-1185">Reference proteome</keyword>
<dbReference type="EMBL" id="SHOA02000012">
    <property type="protein sequence ID" value="TDH71910.1"/>
    <property type="molecule type" value="Genomic_DNA"/>
</dbReference>
<evidence type="ECO:0000256" key="1">
    <source>
        <dbReference type="SAM" id="MobiDB-lite"/>
    </source>
</evidence>
<organism evidence="2 3">
    <name type="scientific">Bremia lactucae</name>
    <name type="common">Lettuce downy mildew</name>
    <dbReference type="NCBI Taxonomy" id="4779"/>
    <lineage>
        <taxon>Eukaryota</taxon>
        <taxon>Sar</taxon>
        <taxon>Stramenopiles</taxon>
        <taxon>Oomycota</taxon>
        <taxon>Peronosporomycetes</taxon>
        <taxon>Peronosporales</taxon>
        <taxon>Peronosporaceae</taxon>
        <taxon>Bremia</taxon>
    </lineage>
</organism>
<dbReference type="Proteomes" id="UP000294530">
    <property type="component" value="Unassembled WGS sequence"/>
</dbReference>
<feature type="region of interest" description="Disordered" evidence="1">
    <location>
        <begin position="107"/>
        <end position="127"/>
    </location>
</feature>
<reference evidence="2 3" key="1">
    <citation type="journal article" date="2021" name="Genome Biol.">
        <title>AFLAP: assembly-free linkage analysis pipeline using k-mers from genome sequencing data.</title>
        <authorList>
            <person name="Fletcher K."/>
            <person name="Zhang L."/>
            <person name="Gil J."/>
            <person name="Han R."/>
            <person name="Cavanaugh K."/>
            <person name="Michelmore R."/>
        </authorList>
    </citation>
    <scope>NUCLEOTIDE SEQUENCE [LARGE SCALE GENOMIC DNA]</scope>
    <source>
        <strain evidence="2 3">SF5</strain>
    </source>
</reference>